<evidence type="ECO:0000313" key="14">
    <source>
        <dbReference type="Proteomes" id="UP000386466"/>
    </source>
</evidence>
<keyword evidence="8" id="KW-0297">G-protein coupled receptor</keyword>
<evidence type="ECO:0000259" key="12">
    <source>
        <dbReference type="PROSITE" id="PS50262"/>
    </source>
</evidence>
<dbReference type="GO" id="GO:0004984">
    <property type="term" value="F:olfactory receptor activity"/>
    <property type="evidence" value="ECO:0007669"/>
    <property type="project" value="InterPro"/>
</dbReference>
<evidence type="ECO:0000256" key="8">
    <source>
        <dbReference type="ARBA" id="ARBA00023040"/>
    </source>
</evidence>
<accession>A0A485PEV8</accession>
<dbReference type="InterPro" id="IPR017452">
    <property type="entry name" value="GPCR_Rhodpsn_7TM"/>
</dbReference>
<evidence type="ECO:0000256" key="3">
    <source>
        <dbReference type="ARBA" id="ARBA00022475"/>
    </source>
</evidence>
<dbReference type="Pfam" id="PF00001">
    <property type="entry name" value="7tm_1"/>
    <property type="match status" value="1"/>
</dbReference>
<keyword evidence="6" id="KW-0552">Olfaction</keyword>
<protein>
    <submittedName>
        <fullName evidence="13">Olfactory receptor 11a1-like</fullName>
    </submittedName>
</protein>
<keyword evidence="3" id="KW-1003">Cell membrane</keyword>
<evidence type="ECO:0000256" key="6">
    <source>
        <dbReference type="ARBA" id="ARBA00022725"/>
    </source>
</evidence>
<feature type="domain" description="G-protein coupled receptors family 1 profile" evidence="12">
    <location>
        <begin position="1"/>
        <end position="123"/>
    </location>
</feature>
<keyword evidence="5" id="KW-0812">Transmembrane</keyword>
<dbReference type="SUPFAM" id="SSF81321">
    <property type="entry name" value="Family A G protein-coupled receptor-like"/>
    <property type="match status" value="1"/>
</dbReference>
<evidence type="ECO:0000256" key="4">
    <source>
        <dbReference type="ARBA" id="ARBA00022606"/>
    </source>
</evidence>
<evidence type="ECO:0000256" key="11">
    <source>
        <dbReference type="SAM" id="SignalP"/>
    </source>
</evidence>
<dbReference type="Gene3D" id="1.20.1070.10">
    <property type="entry name" value="Rhodopsin 7-helix transmembrane proteins"/>
    <property type="match status" value="1"/>
</dbReference>
<dbReference type="PROSITE" id="PS50262">
    <property type="entry name" value="G_PROTEIN_RECEP_F1_2"/>
    <property type="match status" value="1"/>
</dbReference>
<dbReference type="PRINTS" id="PR00245">
    <property type="entry name" value="OLFACTORYR"/>
</dbReference>
<dbReference type="GO" id="GO:0005886">
    <property type="term" value="C:plasma membrane"/>
    <property type="evidence" value="ECO:0007669"/>
    <property type="project" value="UniProtKB-SubCell"/>
</dbReference>
<keyword evidence="14" id="KW-1185">Reference proteome</keyword>
<evidence type="ECO:0000256" key="1">
    <source>
        <dbReference type="ARBA" id="ARBA00003929"/>
    </source>
</evidence>
<keyword evidence="10" id="KW-0807">Transducer</keyword>
<comment type="function">
    <text evidence="1">Putative odorant or sperm cell receptor.</text>
</comment>
<reference evidence="13 14" key="1">
    <citation type="submission" date="2019-01" db="EMBL/GenBank/DDBJ databases">
        <authorList>
            <person name="Alioto T."/>
            <person name="Alioto T."/>
        </authorList>
    </citation>
    <scope>NUCLEOTIDE SEQUENCE [LARGE SCALE GENOMIC DNA]</scope>
</reference>
<feature type="chain" id="PRO_5019777536" evidence="11">
    <location>
        <begin position="17"/>
        <end position="123"/>
    </location>
</feature>
<organism evidence="13 14">
    <name type="scientific">Lynx pardinus</name>
    <name type="common">Iberian lynx</name>
    <name type="synonym">Felis pardina</name>
    <dbReference type="NCBI Taxonomy" id="191816"/>
    <lineage>
        <taxon>Eukaryota</taxon>
        <taxon>Metazoa</taxon>
        <taxon>Chordata</taxon>
        <taxon>Craniata</taxon>
        <taxon>Vertebrata</taxon>
        <taxon>Euteleostomi</taxon>
        <taxon>Mammalia</taxon>
        <taxon>Eutheria</taxon>
        <taxon>Laurasiatheria</taxon>
        <taxon>Carnivora</taxon>
        <taxon>Feliformia</taxon>
        <taxon>Felidae</taxon>
        <taxon>Felinae</taxon>
        <taxon>Lynx</taxon>
    </lineage>
</organism>
<keyword evidence="7" id="KW-1133">Transmembrane helix</keyword>
<dbReference type="PANTHER" id="PTHR26453">
    <property type="entry name" value="OLFACTORY RECEPTOR"/>
    <property type="match status" value="1"/>
</dbReference>
<keyword evidence="4" id="KW-0716">Sensory transduction</keyword>
<dbReference type="Proteomes" id="UP000386466">
    <property type="component" value="Unassembled WGS sequence"/>
</dbReference>
<proteinExistence type="predicted"/>
<comment type="subcellular location">
    <subcellularLocation>
        <location evidence="2">Cell membrane</location>
        <topology evidence="2">Multi-pass membrane protein</topology>
    </subcellularLocation>
</comment>
<sequence>MYFFLVNLSCLEVCYTSNIVPMMLVDLLRSNRVISMAGCVMQLCFSGALGSTECCLLAATSYDCYLAICQPLHYPTLMHGTICVGLVIGSWVSGFTVAAAFQAAMVPSLTFCGGNEINHFFCD</sequence>
<name>A0A485PEV8_LYNPA</name>
<keyword evidence="11" id="KW-0732">Signal</keyword>
<evidence type="ECO:0000256" key="5">
    <source>
        <dbReference type="ARBA" id="ARBA00022692"/>
    </source>
</evidence>
<evidence type="ECO:0000256" key="7">
    <source>
        <dbReference type="ARBA" id="ARBA00022989"/>
    </source>
</evidence>
<evidence type="ECO:0000256" key="10">
    <source>
        <dbReference type="ARBA" id="ARBA00023224"/>
    </source>
</evidence>
<dbReference type="GO" id="GO:0004930">
    <property type="term" value="F:G protein-coupled receptor activity"/>
    <property type="evidence" value="ECO:0007669"/>
    <property type="project" value="UniProtKB-KW"/>
</dbReference>
<feature type="signal peptide" evidence="11">
    <location>
        <begin position="1"/>
        <end position="16"/>
    </location>
</feature>
<evidence type="ECO:0000256" key="9">
    <source>
        <dbReference type="ARBA" id="ARBA00023136"/>
    </source>
</evidence>
<keyword evidence="13" id="KW-0675">Receptor</keyword>
<dbReference type="AlphaFoldDB" id="A0A485PEV8"/>
<dbReference type="InterPro" id="IPR000276">
    <property type="entry name" value="GPCR_Rhodpsn"/>
</dbReference>
<dbReference type="InterPro" id="IPR000725">
    <property type="entry name" value="Olfact_rcpt"/>
</dbReference>
<gene>
    <name evidence="13" type="ORF">LYPA_23C017419</name>
</gene>
<evidence type="ECO:0000313" key="13">
    <source>
        <dbReference type="EMBL" id="VFV42306.1"/>
    </source>
</evidence>
<dbReference type="EMBL" id="CAAGRJ010031903">
    <property type="protein sequence ID" value="VFV42306.1"/>
    <property type="molecule type" value="Genomic_DNA"/>
</dbReference>
<keyword evidence="9" id="KW-0472">Membrane</keyword>
<evidence type="ECO:0000256" key="2">
    <source>
        <dbReference type="ARBA" id="ARBA00004651"/>
    </source>
</evidence>